<dbReference type="Gene3D" id="2.60.120.680">
    <property type="entry name" value="GOLD domain"/>
    <property type="match status" value="1"/>
</dbReference>
<dbReference type="InterPro" id="IPR036598">
    <property type="entry name" value="GOLD_dom_sf"/>
</dbReference>
<organism evidence="1 2">
    <name type="scientific">Onchocerca volvulus</name>
    <dbReference type="NCBI Taxonomy" id="6282"/>
    <lineage>
        <taxon>Eukaryota</taxon>
        <taxon>Metazoa</taxon>
        <taxon>Ecdysozoa</taxon>
        <taxon>Nematoda</taxon>
        <taxon>Chromadorea</taxon>
        <taxon>Rhabditida</taxon>
        <taxon>Spirurina</taxon>
        <taxon>Spiruromorpha</taxon>
        <taxon>Filarioidea</taxon>
        <taxon>Onchocercidae</taxon>
        <taxon>Onchocerca</taxon>
    </lineage>
</organism>
<dbReference type="AlphaFoldDB" id="A0A8R1XWZ5"/>
<proteinExistence type="predicted"/>
<keyword evidence="2" id="KW-1185">Reference proteome</keyword>
<dbReference type="OMA" id="NEAIAWP"/>
<evidence type="ECO:0000313" key="1">
    <source>
        <dbReference type="EnsemblMetazoa" id="OVOC6029.1"/>
    </source>
</evidence>
<dbReference type="Proteomes" id="UP000024404">
    <property type="component" value="Unassembled WGS sequence"/>
</dbReference>
<dbReference type="InterPro" id="IPR036865">
    <property type="entry name" value="CRAL-TRIO_dom_sf"/>
</dbReference>
<dbReference type="SUPFAM" id="SSF101576">
    <property type="entry name" value="Supernatant protein factor (SPF), C-terminal domain"/>
    <property type="match status" value="1"/>
</dbReference>
<protein>
    <submittedName>
        <fullName evidence="1">Uncharacterized protein</fullName>
    </submittedName>
</protein>
<dbReference type="EMBL" id="CMVM020000164">
    <property type="status" value="NOT_ANNOTATED_CDS"/>
    <property type="molecule type" value="Genomic_DNA"/>
</dbReference>
<reference evidence="2" key="1">
    <citation type="submission" date="2013-10" db="EMBL/GenBank/DDBJ databases">
        <title>Genome sequencing of Onchocerca volvulus.</title>
        <authorList>
            <person name="Cotton J."/>
            <person name="Tsai J."/>
            <person name="Stanley E."/>
            <person name="Tracey A."/>
            <person name="Holroyd N."/>
            <person name="Lustigman S."/>
            <person name="Berriman M."/>
        </authorList>
    </citation>
    <scope>NUCLEOTIDE SEQUENCE</scope>
</reference>
<accession>A0A8R1XWZ5</accession>
<dbReference type="Gene3D" id="3.40.525.10">
    <property type="entry name" value="CRAL-TRIO lipid binding domain"/>
    <property type="match status" value="1"/>
</dbReference>
<evidence type="ECO:0000313" key="2">
    <source>
        <dbReference type="Proteomes" id="UP000024404"/>
    </source>
</evidence>
<dbReference type="EnsemblMetazoa" id="OVOC6029.1">
    <property type="protein sequence ID" value="OVOC6029.1"/>
    <property type="gene ID" value="WBGene00242838"/>
</dbReference>
<sequence length="165" mass="19673">MPTMFCGEWRDESGCAEKPESLCQKPIEVEPKHYYNSDLIWQKHGFRKVPLSCTEIIKRKQIFEIKKIRTTDSQILLWHFTVSSDTEFSIIKIENDYEKIVRPKITLVSLRIPEQGSIICKYAIRFTNPSRFFISVRLQYVIELCSRKQHDCETNKYLELKFFKL</sequence>
<name>A0A8R1XWZ5_ONCVO</name>
<reference evidence="1" key="2">
    <citation type="submission" date="2022-06" db="UniProtKB">
        <authorList>
            <consortium name="EnsemblMetazoa"/>
        </authorList>
    </citation>
    <scope>IDENTIFICATION</scope>
</reference>